<accession>A0A166GHZ2</accession>
<dbReference type="InterPro" id="IPR038922">
    <property type="entry name" value="HYPK_UBA"/>
</dbReference>
<gene>
    <name evidence="2" type="ORF">FIBSPDRAFT_956790</name>
</gene>
<keyword evidence="3" id="KW-1185">Reference proteome</keyword>
<dbReference type="OrthoDB" id="285219at2759"/>
<dbReference type="STRING" id="436010.A0A166GHZ2"/>
<evidence type="ECO:0000259" key="1">
    <source>
        <dbReference type="Pfam" id="PF19026"/>
    </source>
</evidence>
<dbReference type="InterPro" id="IPR044034">
    <property type="entry name" value="NAC-like_UBA"/>
</dbReference>
<dbReference type="AlphaFoldDB" id="A0A166GHZ2"/>
<dbReference type="EMBL" id="KV417578">
    <property type="protein sequence ID" value="KZP17854.1"/>
    <property type="molecule type" value="Genomic_DNA"/>
</dbReference>
<proteinExistence type="predicted"/>
<sequence length="94" mass="10401">MALRGNGRDPEVIVNFADGFSYSKGKLEEVFRSGALERDTTKVVKDLSLAKRENVDLIVHEFEIPRVQAEKLLIAHGGDVNEALRALITPPTVK</sequence>
<organism evidence="2 3">
    <name type="scientific">Athelia psychrophila</name>
    <dbReference type="NCBI Taxonomy" id="1759441"/>
    <lineage>
        <taxon>Eukaryota</taxon>
        <taxon>Fungi</taxon>
        <taxon>Dikarya</taxon>
        <taxon>Basidiomycota</taxon>
        <taxon>Agaricomycotina</taxon>
        <taxon>Agaricomycetes</taxon>
        <taxon>Agaricomycetidae</taxon>
        <taxon>Atheliales</taxon>
        <taxon>Atheliaceae</taxon>
        <taxon>Athelia</taxon>
    </lineage>
</organism>
<feature type="domain" description="Nascent polypeptide-associated complex subunit alpha-like UBA" evidence="1">
    <location>
        <begin position="51"/>
        <end position="88"/>
    </location>
</feature>
<reference evidence="2 3" key="1">
    <citation type="journal article" date="2016" name="Mol. Biol. Evol.">
        <title>Comparative Genomics of Early-Diverging Mushroom-Forming Fungi Provides Insights into the Origins of Lignocellulose Decay Capabilities.</title>
        <authorList>
            <person name="Nagy L.G."/>
            <person name="Riley R."/>
            <person name="Tritt A."/>
            <person name="Adam C."/>
            <person name="Daum C."/>
            <person name="Floudas D."/>
            <person name="Sun H."/>
            <person name="Yadav J.S."/>
            <person name="Pangilinan J."/>
            <person name="Larsson K.H."/>
            <person name="Matsuura K."/>
            <person name="Barry K."/>
            <person name="Labutti K."/>
            <person name="Kuo R."/>
            <person name="Ohm R.A."/>
            <person name="Bhattacharya S.S."/>
            <person name="Shirouzu T."/>
            <person name="Yoshinaga Y."/>
            <person name="Martin F.M."/>
            <person name="Grigoriev I.V."/>
            <person name="Hibbett D.S."/>
        </authorList>
    </citation>
    <scope>NUCLEOTIDE SEQUENCE [LARGE SCALE GENOMIC DNA]</scope>
    <source>
        <strain evidence="2 3">CBS 109695</strain>
    </source>
</reference>
<dbReference type="Pfam" id="PF19026">
    <property type="entry name" value="UBA_HYPK"/>
    <property type="match status" value="1"/>
</dbReference>
<evidence type="ECO:0000313" key="3">
    <source>
        <dbReference type="Proteomes" id="UP000076532"/>
    </source>
</evidence>
<evidence type="ECO:0000313" key="2">
    <source>
        <dbReference type="EMBL" id="KZP17854.1"/>
    </source>
</evidence>
<protein>
    <recommendedName>
        <fullName evidence="1">Nascent polypeptide-associated complex subunit alpha-like UBA domain-containing protein</fullName>
    </recommendedName>
</protein>
<dbReference type="Proteomes" id="UP000076532">
    <property type="component" value="Unassembled WGS sequence"/>
</dbReference>
<dbReference type="CDD" id="cd14361">
    <property type="entry name" value="UBA_HYPK"/>
    <property type="match status" value="1"/>
</dbReference>
<name>A0A166GHZ2_9AGAM</name>